<dbReference type="Proteomes" id="UP000033961">
    <property type="component" value="Chromosome I"/>
</dbReference>
<protein>
    <recommendedName>
        <fullName evidence="2">NADH-quinone oxidoreductase subunit J</fullName>
        <ecNumber evidence="2">7.1.1.-</ecNumber>
    </recommendedName>
</protein>
<dbReference type="PANTHER" id="PTHR33269:SF17">
    <property type="entry name" value="NADH-UBIQUINONE OXIDOREDUCTASE CHAIN 6"/>
    <property type="match status" value="1"/>
</dbReference>
<organism evidence="4 5">
    <name type="scientific">Leptospira santarosai</name>
    <dbReference type="NCBI Taxonomy" id="28183"/>
    <lineage>
        <taxon>Bacteria</taxon>
        <taxon>Pseudomonadati</taxon>
        <taxon>Spirochaetota</taxon>
        <taxon>Spirochaetia</taxon>
        <taxon>Leptospirales</taxon>
        <taxon>Leptospiraceae</taxon>
        <taxon>Leptospira</taxon>
    </lineage>
</organism>
<feature type="transmembrane region" description="Helical" evidence="2">
    <location>
        <begin position="212"/>
        <end position="233"/>
    </location>
</feature>
<sequence>MPFTDQPQLLLFFLFSAVMILSSLGVIFHPNAITAAVLLVLSFFSLAAIYAVMNAIFIATMQLLVYAGAIMVLVVFVLMLLSLREDDTKLFIFEKPIKKLLYLGLVTFLGILLVTAVQDGIPSETAAPIGYARNQNGEFVGYSFRLSNNEVVGNQSETKESGPNQGATATPNVSTENATTPNVSTERAANRREPVRASGNTAVVGSAMFLRYLLPFELISVLLLAAVLGAVVLGKKNLGKGEEGGKV</sequence>
<evidence type="ECO:0000256" key="1">
    <source>
        <dbReference type="ARBA" id="ARBA00005698"/>
    </source>
</evidence>
<comment type="catalytic activity">
    <reaction evidence="2">
        <text>a quinone + NADH + 5 H(+)(in) = a quinol + NAD(+) + 4 H(+)(out)</text>
        <dbReference type="Rhea" id="RHEA:57888"/>
        <dbReference type="ChEBI" id="CHEBI:15378"/>
        <dbReference type="ChEBI" id="CHEBI:24646"/>
        <dbReference type="ChEBI" id="CHEBI:57540"/>
        <dbReference type="ChEBI" id="CHEBI:57945"/>
        <dbReference type="ChEBI" id="CHEBI:132124"/>
    </reaction>
</comment>
<dbReference type="GO" id="GO:0008137">
    <property type="term" value="F:NADH dehydrogenase (ubiquinone) activity"/>
    <property type="evidence" value="ECO:0007669"/>
    <property type="project" value="UniProtKB-UniRule"/>
</dbReference>
<keyword evidence="4" id="KW-0830">Ubiquinone</keyword>
<dbReference type="AlphaFoldDB" id="A0A2P1QNQ3"/>
<feature type="compositionally biased region" description="Polar residues" evidence="3">
    <location>
        <begin position="153"/>
        <end position="187"/>
    </location>
</feature>
<dbReference type="InterPro" id="IPR001457">
    <property type="entry name" value="NADH_UbQ/plastoQ_OxRdtase_su6"/>
</dbReference>
<dbReference type="Gene3D" id="1.20.120.1200">
    <property type="entry name" value="NADH-ubiquinone/plastoquinone oxidoreductase chain 6, subunit NuoJ"/>
    <property type="match status" value="1"/>
</dbReference>
<feature type="transmembrane region" description="Helical" evidence="2">
    <location>
        <begin position="35"/>
        <end position="57"/>
    </location>
</feature>
<evidence type="ECO:0000256" key="3">
    <source>
        <dbReference type="SAM" id="MobiDB-lite"/>
    </source>
</evidence>
<reference evidence="4 5" key="1">
    <citation type="journal article" date="2015" name="Genome Announc.">
        <title>Draft Genome Sequences of Leptospira santarosai Strains U160, U164, and U233, Isolated from Asymptomatic Cattle.</title>
        <authorList>
            <person name="Kremer F.S."/>
            <person name="Eslabao M.R."/>
            <person name="Provisor M."/>
            <person name="Woloski R.D."/>
            <person name="Ramires O.V."/>
            <person name="Moreno L.Z."/>
            <person name="Moreno A.M."/>
            <person name="Hamond C."/>
            <person name="Lilenbaum W."/>
            <person name="Dellagostin O.A."/>
        </authorList>
    </citation>
    <scope>NUCLEOTIDE SEQUENCE [LARGE SCALE GENOMIC DNA]</scope>
    <source>
        <strain evidence="4 5">U160</strain>
    </source>
</reference>
<keyword evidence="2" id="KW-0874">Quinone</keyword>
<accession>A0A2P1QNQ3</accession>
<evidence type="ECO:0000313" key="5">
    <source>
        <dbReference type="Proteomes" id="UP000033961"/>
    </source>
</evidence>
<proteinExistence type="inferred from homology"/>
<gene>
    <name evidence="4" type="ORF">XB16_0173</name>
</gene>
<evidence type="ECO:0000256" key="2">
    <source>
        <dbReference type="RuleBase" id="RU004429"/>
    </source>
</evidence>
<dbReference type="Pfam" id="PF00499">
    <property type="entry name" value="Oxidored_q3"/>
    <property type="match status" value="1"/>
</dbReference>
<dbReference type="GO" id="GO:0005886">
    <property type="term" value="C:plasma membrane"/>
    <property type="evidence" value="ECO:0007669"/>
    <property type="project" value="UniProtKB-SubCell"/>
</dbReference>
<comment type="similarity">
    <text evidence="1 2">Belongs to the complex I subunit 6 family.</text>
</comment>
<dbReference type="EC" id="7.1.1.-" evidence="2"/>
<feature type="transmembrane region" description="Helical" evidence="2">
    <location>
        <begin position="101"/>
        <end position="118"/>
    </location>
</feature>
<dbReference type="EMBL" id="CP027843">
    <property type="protein sequence ID" value="AVQ10526.1"/>
    <property type="molecule type" value="Genomic_DNA"/>
</dbReference>
<keyword evidence="2" id="KW-1133">Transmembrane helix</keyword>
<comment type="function">
    <text evidence="2">NDH-1 shuttles electrons from NADH, via FMN and iron-sulfur (Fe-S) centers, to quinones in the respiratory chain. Couples the redox reaction to proton translocation (for every two electrons transferred, four hydrogen ions are translocated across the cytoplasmic membrane), and thus conserves the redox energy in a proton gradient.</text>
</comment>
<feature type="region of interest" description="Disordered" evidence="3">
    <location>
        <begin position="153"/>
        <end position="194"/>
    </location>
</feature>
<comment type="subcellular location">
    <subcellularLocation>
        <location evidence="2">Cell membrane</location>
        <topology evidence="2">Multi-pass membrane protein</topology>
    </subcellularLocation>
</comment>
<evidence type="ECO:0000313" key="4">
    <source>
        <dbReference type="EMBL" id="AVQ10526.1"/>
    </source>
</evidence>
<dbReference type="InterPro" id="IPR042106">
    <property type="entry name" value="Nuo/plastoQ_OxRdtase_6_NuoJ"/>
</dbReference>
<dbReference type="PANTHER" id="PTHR33269">
    <property type="entry name" value="NADH-UBIQUINONE OXIDOREDUCTASE CHAIN 6"/>
    <property type="match status" value="1"/>
</dbReference>
<keyword evidence="2" id="KW-0472">Membrane</keyword>
<dbReference type="GO" id="GO:0048038">
    <property type="term" value="F:quinone binding"/>
    <property type="evidence" value="ECO:0007669"/>
    <property type="project" value="UniProtKB-UniRule"/>
</dbReference>
<feature type="transmembrane region" description="Helical" evidence="2">
    <location>
        <begin position="63"/>
        <end position="81"/>
    </location>
</feature>
<keyword evidence="2" id="KW-0812">Transmembrane</keyword>
<feature type="transmembrane region" description="Helical" evidence="2">
    <location>
        <begin position="6"/>
        <end position="28"/>
    </location>
</feature>
<name>A0A2P1QNQ3_9LEPT</name>
<keyword evidence="2" id="KW-0520">NAD</keyword>
<keyword evidence="2" id="KW-1003">Cell membrane</keyword>